<dbReference type="Proteomes" id="UP000245910">
    <property type="component" value="Chromosome I"/>
</dbReference>
<feature type="region of interest" description="Disordered" evidence="1">
    <location>
        <begin position="131"/>
        <end position="154"/>
    </location>
</feature>
<dbReference type="EMBL" id="LN649229">
    <property type="protein sequence ID" value="CEI67540.1"/>
    <property type="molecule type" value="Genomic_DNA"/>
</dbReference>
<reference evidence="5" key="1">
    <citation type="submission" date="2014-10" db="EMBL/GenBank/DDBJ databases">
        <authorList>
            <person name="King R."/>
        </authorList>
    </citation>
    <scope>NUCLEOTIDE SEQUENCE [LARGE SCALE GENOMIC DNA]</scope>
    <source>
        <strain evidence="5">A3/5</strain>
    </source>
</reference>
<feature type="chain" id="PRO_5014695036" description="Apple domain-containing protein" evidence="2">
    <location>
        <begin position="20"/>
        <end position="243"/>
    </location>
</feature>
<organism evidence="4 5">
    <name type="scientific">Fusarium venenatum</name>
    <dbReference type="NCBI Taxonomy" id="56646"/>
    <lineage>
        <taxon>Eukaryota</taxon>
        <taxon>Fungi</taxon>
        <taxon>Dikarya</taxon>
        <taxon>Ascomycota</taxon>
        <taxon>Pezizomycotina</taxon>
        <taxon>Sordariomycetes</taxon>
        <taxon>Hypocreomycetidae</taxon>
        <taxon>Hypocreales</taxon>
        <taxon>Nectriaceae</taxon>
        <taxon>Fusarium</taxon>
    </lineage>
</organism>
<dbReference type="AlphaFoldDB" id="A0A2L2TZ15"/>
<name>A0A2L2TZ15_9HYPO</name>
<evidence type="ECO:0000259" key="3">
    <source>
        <dbReference type="Pfam" id="PF00024"/>
    </source>
</evidence>
<feature type="compositionally biased region" description="Low complexity" evidence="1">
    <location>
        <begin position="82"/>
        <end position="111"/>
    </location>
</feature>
<evidence type="ECO:0000313" key="4">
    <source>
        <dbReference type="EMBL" id="CEI67540.1"/>
    </source>
</evidence>
<evidence type="ECO:0000313" key="5">
    <source>
        <dbReference type="Proteomes" id="UP000245910"/>
    </source>
</evidence>
<sequence length="243" mass="24919">MRLSYPAIQLLALCRFASASPCKPSSLSSDSVMPTSTDIELSATLSTAIATSTTVDHSVTVSETESTSGLTESSAPVSTSIAEPTTTAEATADVSASVDVTTTTTTAPSSDVETTIAGETTTSVEATTTDITAATTTADTTPDSPTTTSEVPKPTNCADLNSPYTDTGGLSYSISCNVDVSSYSISSLISGVSNFVACIEACSPETDCVAANYDKGSRLCYLLSVAEAPYDTPFYDTAYKQAQ</sequence>
<feature type="compositionally biased region" description="Low complexity" evidence="1">
    <location>
        <begin position="53"/>
        <end position="74"/>
    </location>
</feature>
<feature type="compositionally biased region" description="Low complexity" evidence="1">
    <location>
        <begin position="131"/>
        <end position="149"/>
    </location>
</feature>
<proteinExistence type="predicted"/>
<protein>
    <recommendedName>
        <fullName evidence="3">Apple domain-containing protein</fullName>
    </recommendedName>
</protein>
<feature type="region of interest" description="Disordered" evidence="1">
    <location>
        <begin position="53"/>
        <end position="111"/>
    </location>
</feature>
<keyword evidence="5" id="KW-1185">Reference proteome</keyword>
<dbReference type="OrthoDB" id="5106491at2759"/>
<dbReference type="InterPro" id="IPR003609">
    <property type="entry name" value="Pan_app"/>
</dbReference>
<dbReference type="STRING" id="56646.A0A2L2TZ15"/>
<evidence type="ECO:0000256" key="1">
    <source>
        <dbReference type="SAM" id="MobiDB-lite"/>
    </source>
</evidence>
<accession>A0A2L2TZ15</accession>
<feature type="domain" description="Apple" evidence="3">
    <location>
        <begin position="186"/>
        <end position="226"/>
    </location>
</feature>
<dbReference type="SUPFAM" id="SSF57414">
    <property type="entry name" value="Hairpin loop containing domain-like"/>
    <property type="match status" value="1"/>
</dbReference>
<keyword evidence="2" id="KW-0732">Signal</keyword>
<evidence type="ECO:0000256" key="2">
    <source>
        <dbReference type="SAM" id="SignalP"/>
    </source>
</evidence>
<dbReference type="Pfam" id="PF00024">
    <property type="entry name" value="PAN_1"/>
    <property type="match status" value="1"/>
</dbReference>
<feature type="signal peptide" evidence="2">
    <location>
        <begin position="1"/>
        <end position="19"/>
    </location>
</feature>